<dbReference type="InterPro" id="IPR027417">
    <property type="entry name" value="P-loop_NTPase"/>
</dbReference>
<keyword evidence="4 9" id="KW-0812">Transmembrane</keyword>
<feature type="transmembrane region" description="Helical" evidence="9">
    <location>
        <begin position="92"/>
        <end position="110"/>
    </location>
</feature>
<dbReference type="GO" id="GO:0005886">
    <property type="term" value="C:plasma membrane"/>
    <property type="evidence" value="ECO:0007669"/>
    <property type="project" value="UniProtKB-SubCell"/>
</dbReference>
<dbReference type="PROSITE" id="PS50929">
    <property type="entry name" value="ABC_TM1F"/>
    <property type="match status" value="1"/>
</dbReference>
<proteinExistence type="inferred from homology"/>
<dbReference type="CDD" id="cd03223">
    <property type="entry name" value="ABCD_peroxisomal_ALDP"/>
    <property type="match status" value="1"/>
</dbReference>
<dbReference type="SUPFAM" id="SSF52540">
    <property type="entry name" value="P-loop containing nucleoside triphosphate hydrolases"/>
    <property type="match status" value="1"/>
</dbReference>
<keyword evidence="8 9" id="KW-0472">Membrane</keyword>
<dbReference type="RefSeq" id="WP_124737290.1">
    <property type="nucleotide sequence ID" value="NZ_CP034086.1"/>
</dbReference>
<dbReference type="PROSITE" id="PS00211">
    <property type="entry name" value="ABC_TRANSPORTER_1"/>
    <property type="match status" value="1"/>
</dbReference>
<keyword evidence="5" id="KW-0547">Nucleotide-binding</keyword>
<keyword evidence="6 12" id="KW-0067">ATP-binding</keyword>
<comment type="subcellular location">
    <subcellularLocation>
        <location evidence="1">Cell membrane</location>
        <topology evidence="1">Multi-pass membrane protein</topology>
    </subcellularLocation>
</comment>
<feature type="transmembrane region" description="Helical" evidence="9">
    <location>
        <begin position="268"/>
        <end position="290"/>
    </location>
</feature>
<feature type="domain" description="ABC transmembrane type-1" evidence="11">
    <location>
        <begin position="158"/>
        <end position="454"/>
    </location>
</feature>
<evidence type="ECO:0000259" key="11">
    <source>
        <dbReference type="PROSITE" id="PS50929"/>
    </source>
</evidence>
<comment type="similarity">
    <text evidence="2">Belongs to the ABC transporter superfamily.</text>
</comment>
<feature type="domain" description="ABC transporter" evidence="10">
    <location>
        <begin position="490"/>
        <end position="699"/>
    </location>
</feature>
<keyword evidence="7 9" id="KW-1133">Transmembrane helix</keyword>
<evidence type="ECO:0000256" key="9">
    <source>
        <dbReference type="SAM" id="Phobius"/>
    </source>
</evidence>
<evidence type="ECO:0000313" key="12">
    <source>
        <dbReference type="EMBL" id="AZG75401.1"/>
    </source>
</evidence>
<dbReference type="InterPro" id="IPR050835">
    <property type="entry name" value="ABC_transporter_sub-D"/>
</dbReference>
<feature type="transmembrane region" description="Helical" evidence="9">
    <location>
        <begin position="54"/>
        <end position="72"/>
    </location>
</feature>
<dbReference type="Gene3D" id="1.20.1560.10">
    <property type="entry name" value="ABC transporter type 1, transmembrane domain"/>
    <property type="match status" value="1"/>
</dbReference>
<dbReference type="Gene3D" id="3.40.50.300">
    <property type="entry name" value="P-loop containing nucleotide triphosphate hydrolases"/>
    <property type="match status" value="1"/>
</dbReference>
<reference evidence="12 13" key="1">
    <citation type="submission" date="2018-11" db="EMBL/GenBank/DDBJ databases">
        <title>Genome squencing of methanotrophic bacteria isolated from alkaline groundwater in Korea.</title>
        <authorList>
            <person name="Nguyen L.N."/>
        </authorList>
    </citation>
    <scope>NUCLEOTIDE SEQUENCE [LARGE SCALE GENOMIC DNA]</scope>
    <source>
        <strain evidence="12 13">GW6</strain>
    </source>
</reference>
<dbReference type="PANTHER" id="PTHR11384">
    <property type="entry name" value="ATP-BINDING CASSETTE, SUB-FAMILY D MEMBER"/>
    <property type="match status" value="1"/>
</dbReference>
<name>A0A3G8M0I2_9HYPH</name>
<dbReference type="GO" id="GO:0140359">
    <property type="term" value="F:ABC-type transporter activity"/>
    <property type="evidence" value="ECO:0007669"/>
    <property type="project" value="InterPro"/>
</dbReference>
<evidence type="ECO:0000256" key="6">
    <source>
        <dbReference type="ARBA" id="ARBA00022840"/>
    </source>
</evidence>
<dbReference type="InterPro" id="IPR003593">
    <property type="entry name" value="AAA+_ATPase"/>
</dbReference>
<sequence length="699" mass="77552">MQKLSVAVAIFAALTALVGAHKGDSSLFVLVAATALCAYTTWRAADMSSFLKIFAYIFSTETIVFGLIGLAQAEGLWPESLKDYAPPETMPLTVAVFSILVYAISHIPVVQEMTRIADLYFSSRDRGEGRVWPFQPFAARESAIAIAMVVVLVLLNQGQVGITVRLSFFNRDWFNAIQEKNAGEFWRQLLYVFTPWAFVYVASVIIEFVLQSMLIIRWRRWLTEHYIERWLGAHTHYGMALAGSGADNPDQRIAEDVNRFISGGEEGYGVYSYSILLIATLSSLVSFAYVLWDLSGNYPLPGTDIYIPGFLFWVVLLYALVGTLVTHLIGRSLTGLYFDRQRREADFRFSLARMREYSEQIALLGGEPAERGSLLRRFAGIIVNYLAIVQKRKQLMAFTSTYGQLSPIIPYVITAPFYFAGRITLGVMTQTASAFGRVESALTFFINYYTSLANFKSVLDRLTSFDHAIDTAPRQTSATQIISPTDGADIRLRGLTLALPDGRQIVTVDDLTLAAGQPALLTGPSGSGKSTLFRAIAGIWPYASGEVLTPRGAKVMLAPQRPYIPMGALAEAIVYPGHVDDYSRAEVQEALRAARLAPFVERLDEENNWGQRLSGGEQQRVAIARALLAKPDWLFLDEATSALDERLEEDIYAMLRERLPGTTIVSIGHRSTLHAFHDRDIVMEPAPGGVFSPRDKVHA</sequence>
<feature type="transmembrane region" description="Helical" evidence="9">
    <location>
        <begin position="310"/>
        <end position="330"/>
    </location>
</feature>
<gene>
    <name evidence="12" type="ORF">EHO51_00805</name>
</gene>
<evidence type="ECO:0000313" key="13">
    <source>
        <dbReference type="Proteomes" id="UP000273982"/>
    </source>
</evidence>
<protein>
    <submittedName>
        <fullName evidence="12">ABC transporter ATP-binding protein/permease</fullName>
    </submittedName>
</protein>
<dbReference type="GO" id="GO:0005524">
    <property type="term" value="F:ATP binding"/>
    <property type="evidence" value="ECO:0007669"/>
    <property type="project" value="UniProtKB-KW"/>
</dbReference>
<evidence type="ECO:0000256" key="3">
    <source>
        <dbReference type="ARBA" id="ARBA00022448"/>
    </source>
</evidence>
<evidence type="ECO:0000259" key="10">
    <source>
        <dbReference type="PROSITE" id="PS50893"/>
    </source>
</evidence>
<evidence type="ECO:0000256" key="1">
    <source>
        <dbReference type="ARBA" id="ARBA00004651"/>
    </source>
</evidence>
<dbReference type="InterPro" id="IPR036640">
    <property type="entry name" value="ABC1_TM_sf"/>
</dbReference>
<dbReference type="PROSITE" id="PS50893">
    <property type="entry name" value="ABC_TRANSPORTER_2"/>
    <property type="match status" value="1"/>
</dbReference>
<feature type="transmembrane region" description="Helical" evidence="9">
    <location>
        <begin position="143"/>
        <end position="168"/>
    </location>
</feature>
<evidence type="ECO:0000256" key="2">
    <source>
        <dbReference type="ARBA" id="ARBA00005417"/>
    </source>
</evidence>
<dbReference type="EMBL" id="CP034086">
    <property type="protein sequence ID" value="AZG75401.1"/>
    <property type="molecule type" value="Genomic_DNA"/>
</dbReference>
<dbReference type="InterPro" id="IPR011527">
    <property type="entry name" value="ABC1_TM_dom"/>
</dbReference>
<dbReference type="InterPro" id="IPR017871">
    <property type="entry name" value="ABC_transporter-like_CS"/>
</dbReference>
<evidence type="ECO:0000256" key="8">
    <source>
        <dbReference type="ARBA" id="ARBA00023136"/>
    </source>
</evidence>
<accession>A0A3G8M0I2</accession>
<feature type="transmembrane region" description="Helical" evidence="9">
    <location>
        <begin position="188"/>
        <end position="210"/>
    </location>
</feature>
<dbReference type="SMART" id="SM00382">
    <property type="entry name" value="AAA"/>
    <property type="match status" value="1"/>
</dbReference>
<dbReference type="GO" id="GO:0016887">
    <property type="term" value="F:ATP hydrolysis activity"/>
    <property type="evidence" value="ECO:0007669"/>
    <property type="project" value="InterPro"/>
</dbReference>
<dbReference type="SUPFAM" id="SSF90123">
    <property type="entry name" value="ABC transporter transmembrane region"/>
    <property type="match status" value="1"/>
</dbReference>
<dbReference type="InterPro" id="IPR003439">
    <property type="entry name" value="ABC_transporter-like_ATP-bd"/>
</dbReference>
<dbReference type="Pfam" id="PF06472">
    <property type="entry name" value="ABC_membrane_2"/>
    <property type="match status" value="1"/>
</dbReference>
<evidence type="ECO:0000256" key="4">
    <source>
        <dbReference type="ARBA" id="ARBA00022692"/>
    </source>
</evidence>
<dbReference type="PANTHER" id="PTHR11384:SF59">
    <property type="entry name" value="LYSOSOMAL COBALAMIN TRANSPORTER ABCD4"/>
    <property type="match status" value="1"/>
</dbReference>
<evidence type="ECO:0000256" key="5">
    <source>
        <dbReference type="ARBA" id="ARBA00022741"/>
    </source>
</evidence>
<dbReference type="KEGG" id="mros:EHO51_00805"/>
<dbReference type="AlphaFoldDB" id="A0A3G8M0I2"/>
<dbReference type="Proteomes" id="UP000273982">
    <property type="component" value="Chromosome"/>
</dbReference>
<dbReference type="Pfam" id="PF00005">
    <property type="entry name" value="ABC_tran"/>
    <property type="match status" value="1"/>
</dbReference>
<organism evidence="12 13">
    <name type="scientific">Methylocystis rosea</name>
    <dbReference type="NCBI Taxonomy" id="173366"/>
    <lineage>
        <taxon>Bacteria</taxon>
        <taxon>Pseudomonadati</taxon>
        <taxon>Pseudomonadota</taxon>
        <taxon>Alphaproteobacteria</taxon>
        <taxon>Hyphomicrobiales</taxon>
        <taxon>Methylocystaceae</taxon>
        <taxon>Methylocystis</taxon>
    </lineage>
</organism>
<keyword evidence="3" id="KW-0813">Transport</keyword>
<evidence type="ECO:0000256" key="7">
    <source>
        <dbReference type="ARBA" id="ARBA00022989"/>
    </source>
</evidence>